<accession>A0A508T832</accession>
<protein>
    <recommendedName>
        <fullName evidence="9">Cytochrome c-type biogenesis protein</fullName>
    </recommendedName>
</protein>
<dbReference type="RefSeq" id="WP_139482403.1">
    <property type="nucleotide sequence ID" value="NZ_CAADFB020000021.1"/>
</dbReference>
<feature type="signal peptide" evidence="9">
    <location>
        <begin position="1"/>
        <end position="25"/>
    </location>
</feature>
<dbReference type="AlphaFoldDB" id="A0A508T832"/>
<keyword evidence="4 9" id="KW-0732">Signal</keyword>
<dbReference type="GO" id="GO:0017004">
    <property type="term" value="P:cytochrome complex assembly"/>
    <property type="evidence" value="ECO:0007669"/>
    <property type="project" value="UniProtKB-KW"/>
</dbReference>
<dbReference type="CDD" id="cd16378">
    <property type="entry name" value="CcmH_N"/>
    <property type="match status" value="1"/>
</dbReference>
<feature type="domain" description="CcmH/CycL/Ccl2/NrfF N-terminal" evidence="10">
    <location>
        <begin position="15"/>
        <end position="159"/>
    </location>
</feature>
<evidence type="ECO:0000259" key="10">
    <source>
        <dbReference type="Pfam" id="PF03918"/>
    </source>
</evidence>
<comment type="caution">
    <text evidence="11">The sequence shown here is derived from an EMBL/GenBank/DDBJ whole genome shotgun (WGS) entry which is preliminary data.</text>
</comment>
<evidence type="ECO:0000256" key="1">
    <source>
        <dbReference type="ARBA" id="ARBA00010342"/>
    </source>
</evidence>
<dbReference type="PANTHER" id="PTHR47870">
    <property type="entry name" value="CYTOCHROME C-TYPE BIOGENESIS PROTEIN CCMH"/>
    <property type="match status" value="1"/>
</dbReference>
<keyword evidence="2 9" id="KW-0349">Heme</keyword>
<evidence type="ECO:0000313" key="12">
    <source>
        <dbReference type="Proteomes" id="UP000328092"/>
    </source>
</evidence>
<keyword evidence="9" id="KW-0472">Membrane</keyword>
<evidence type="ECO:0000256" key="5">
    <source>
        <dbReference type="ARBA" id="ARBA00022748"/>
    </source>
</evidence>
<dbReference type="Pfam" id="PF03918">
    <property type="entry name" value="CcmH"/>
    <property type="match status" value="1"/>
</dbReference>
<dbReference type="GO" id="GO:0046872">
    <property type="term" value="F:metal ion binding"/>
    <property type="evidence" value="ECO:0007669"/>
    <property type="project" value="UniProtKB-KW"/>
</dbReference>
<keyword evidence="5" id="KW-0201">Cytochrome c-type biogenesis</keyword>
<dbReference type="OrthoDB" id="9804975at2"/>
<feature type="transmembrane region" description="Helical" evidence="9">
    <location>
        <begin position="109"/>
        <end position="129"/>
    </location>
</feature>
<comment type="similarity">
    <text evidence="1 9">Belongs to the CcmH/CycL/Ccl2/NrfF family.</text>
</comment>
<comment type="function">
    <text evidence="7">Required for the biogenesis of c-type cytochromes. Possible subunit of a heme lyase.</text>
</comment>
<gene>
    <name evidence="11" type="primary">ccmH</name>
    <name evidence="11" type="ORF">CI1B_37780</name>
</gene>
<name>A0A508T832_9BRAD</name>
<keyword evidence="9" id="KW-0812">Transmembrane</keyword>
<evidence type="ECO:0000256" key="9">
    <source>
        <dbReference type="RuleBase" id="RU364112"/>
    </source>
</evidence>
<keyword evidence="3 9" id="KW-0479">Metal-binding</keyword>
<dbReference type="InterPro" id="IPR005616">
    <property type="entry name" value="CcmH/CycL/Ccl2/NrfF_N"/>
</dbReference>
<dbReference type="GO" id="GO:0005886">
    <property type="term" value="C:plasma membrane"/>
    <property type="evidence" value="ECO:0007669"/>
    <property type="project" value="TreeGrafter"/>
</dbReference>
<evidence type="ECO:0000313" key="11">
    <source>
        <dbReference type="EMBL" id="VIO71592.1"/>
    </source>
</evidence>
<organism evidence="11 12">
    <name type="scientific">Bradyrhizobium ivorense</name>
    <dbReference type="NCBI Taxonomy" id="2511166"/>
    <lineage>
        <taxon>Bacteria</taxon>
        <taxon>Pseudomonadati</taxon>
        <taxon>Pseudomonadota</taxon>
        <taxon>Alphaproteobacteria</taxon>
        <taxon>Hyphomicrobiales</taxon>
        <taxon>Nitrobacteraceae</taxon>
        <taxon>Bradyrhizobium</taxon>
    </lineage>
</organism>
<dbReference type="PANTHER" id="PTHR47870:SF1">
    <property type="entry name" value="CYTOCHROME C-TYPE BIOGENESIS PROTEIN CCMH"/>
    <property type="match status" value="1"/>
</dbReference>
<evidence type="ECO:0000256" key="7">
    <source>
        <dbReference type="ARBA" id="ARBA00037230"/>
    </source>
</evidence>
<reference evidence="11" key="1">
    <citation type="submission" date="2019-02" db="EMBL/GenBank/DDBJ databases">
        <authorList>
            <person name="Pothier F.J."/>
        </authorList>
    </citation>
    <scope>NUCLEOTIDE SEQUENCE</scope>
    <source>
        <strain evidence="11">CI-1B</strain>
    </source>
</reference>
<evidence type="ECO:0000256" key="2">
    <source>
        <dbReference type="ARBA" id="ARBA00022617"/>
    </source>
</evidence>
<keyword evidence="12" id="KW-1185">Reference proteome</keyword>
<feature type="chain" id="PRO_5021513537" description="Cytochrome c-type biogenesis protein" evidence="9">
    <location>
        <begin position="26"/>
        <end position="169"/>
    </location>
</feature>
<keyword evidence="6 9" id="KW-0408">Iron</keyword>
<proteinExistence type="inferred from homology"/>
<keyword evidence="9" id="KW-1133">Transmembrane helix</keyword>
<evidence type="ECO:0000256" key="4">
    <source>
        <dbReference type="ARBA" id="ARBA00022729"/>
    </source>
</evidence>
<sequence length="169" mass="18811">MMWSRTLAAGMLAMTFALGAMPARAVLPDEIMTDPAKEARARELSRELRCMVCQNQSIDDSEAPLARDLRLLVRERLAAGDSDRQVIDFLVARYGEFVLLKPRVNEHTLLLWLTPPFALLAGGFALWHFSRRRPNKTNGDASADPALTADEKARLERLLAAQSAPDKPI</sequence>
<dbReference type="FunFam" id="1.10.8.640:FF:000001">
    <property type="entry name" value="Cytochrome c-type biogenesis protein"/>
    <property type="match status" value="1"/>
</dbReference>
<comment type="subcellular location">
    <subcellularLocation>
        <location evidence="8">Membrane</location>
        <topology evidence="8">Single-pass membrane protein</topology>
        <orientation evidence="8">Periplasmic side</orientation>
    </subcellularLocation>
</comment>
<evidence type="ECO:0000256" key="8">
    <source>
        <dbReference type="ARBA" id="ARBA00060491"/>
    </source>
</evidence>
<dbReference type="InterPro" id="IPR038297">
    <property type="entry name" value="CcmH/CycL/NrfF/Ccl2_sf"/>
</dbReference>
<dbReference type="Proteomes" id="UP000328092">
    <property type="component" value="Unassembled WGS sequence"/>
</dbReference>
<dbReference type="Gene3D" id="1.10.8.640">
    <property type="entry name" value="Cytochrome C biogenesis protein"/>
    <property type="match status" value="1"/>
</dbReference>
<dbReference type="EMBL" id="CAADFC020000013">
    <property type="protein sequence ID" value="VIO71592.1"/>
    <property type="molecule type" value="Genomic_DNA"/>
</dbReference>
<dbReference type="InterPro" id="IPR051263">
    <property type="entry name" value="C-type_cytochrome_biogenesis"/>
</dbReference>
<evidence type="ECO:0000256" key="6">
    <source>
        <dbReference type="ARBA" id="ARBA00023004"/>
    </source>
</evidence>
<evidence type="ECO:0000256" key="3">
    <source>
        <dbReference type="ARBA" id="ARBA00022723"/>
    </source>
</evidence>